<comment type="caution">
    <text evidence="1">The sequence shown here is derived from an EMBL/GenBank/DDBJ whole genome shotgun (WGS) entry which is preliminary data.</text>
</comment>
<evidence type="ECO:0000313" key="1">
    <source>
        <dbReference type="EMBL" id="KAK8074421.1"/>
    </source>
</evidence>
<evidence type="ECO:0000313" key="2">
    <source>
        <dbReference type="Proteomes" id="UP001433268"/>
    </source>
</evidence>
<dbReference type="EMBL" id="JAQQWN010000007">
    <property type="protein sequence ID" value="KAK8074421.1"/>
    <property type="molecule type" value="Genomic_DNA"/>
</dbReference>
<organism evidence="1 2">
    <name type="scientific">Apiospora hydei</name>
    <dbReference type="NCBI Taxonomy" id="1337664"/>
    <lineage>
        <taxon>Eukaryota</taxon>
        <taxon>Fungi</taxon>
        <taxon>Dikarya</taxon>
        <taxon>Ascomycota</taxon>
        <taxon>Pezizomycotina</taxon>
        <taxon>Sordariomycetes</taxon>
        <taxon>Xylariomycetidae</taxon>
        <taxon>Amphisphaeriales</taxon>
        <taxon>Apiosporaceae</taxon>
        <taxon>Apiospora</taxon>
    </lineage>
</organism>
<name>A0ABR1VVS4_9PEZI</name>
<dbReference type="GeneID" id="92046459"/>
<reference evidence="1 2" key="1">
    <citation type="submission" date="2023-01" db="EMBL/GenBank/DDBJ databases">
        <title>Analysis of 21 Apiospora genomes using comparative genomics revels a genus with tremendous synthesis potential of carbohydrate active enzymes and secondary metabolites.</title>
        <authorList>
            <person name="Sorensen T."/>
        </authorList>
    </citation>
    <scope>NUCLEOTIDE SEQUENCE [LARGE SCALE GENOMIC DNA]</scope>
    <source>
        <strain evidence="1 2">CBS 114990</strain>
    </source>
</reference>
<dbReference type="RefSeq" id="XP_066665361.1">
    <property type="nucleotide sequence ID" value="XM_066813399.1"/>
</dbReference>
<keyword evidence="2" id="KW-1185">Reference proteome</keyword>
<dbReference type="Proteomes" id="UP001433268">
    <property type="component" value="Unassembled WGS sequence"/>
</dbReference>
<gene>
    <name evidence="1" type="ORF">PG997_009084</name>
</gene>
<protein>
    <recommendedName>
        <fullName evidence="3">F-box domain-containing protein</fullName>
    </recommendedName>
</protein>
<evidence type="ECO:0008006" key="3">
    <source>
        <dbReference type="Google" id="ProtNLM"/>
    </source>
</evidence>
<sequence>MAELKDLPNEIYMEILCLCHSREILALIAASPSVFRTFQRHRSTIIKRLTRKLAVVPRPLEALAIADLRLMESKCKSTIAYEQYIQLRWDHLKPTMPYSFINEWPSDLPTLAVLADIFNDVDLLTEKIRKQHWEAMVKRNLGIEETWYVQTGLLGYELYCRLFYHGIHTLHPDSSQYRHEFEQRRATNFFPAIQFVYNIYCNNLLGLLNDERPESTFTRDKEPVQSPPFGHHPQQVCHKAQAVSAHTESSLHWISPDEKAEFLRYLSSLGIQFATKVSHCTPLEKKGLIRSELSAFSRDAKRRVGGSFYEECPRHYFPQPDFFFDALGYIEKWKPLVSGHDVYRYRYPWAMGPWFQDWDITGPTPTVWWESIRQWESDRSLTREYQRWMQDLYTCTS</sequence>
<accession>A0ABR1VVS4</accession>
<proteinExistence type="predicted"/>